<dbReference type="GO" id="GO:0004556">
    <property type="term" value="F:alpha-amylase activity"/>
    <property type="evidence" value="ECO:0007669"/>
    <property type="project" value="UniProtKB-UniRule"/>
</dbReference>
<evidence type="ECO:0000256" key="12">
    <source>
        <dbReference type="RuleBase" id="RU003615"/>
    </source>
</evidence>
<dbReference type="SMART" id="SM00642">
    <property type="entry name" value="Aamy"/>
    <property type="match status" value="1"/>
</dbReference>
<dbReference type="GO" id="GO:0005975">
    <property type="term" value="P:carbohydrate metabolic process"/>
    <property type="evidence" value="ECO:0007669"/>
    <property type="project" value="InterPro"/>
</dbReference>
<gene>
    <name evidence="16" type="primary">AMY1</name>
</gene>
<dbReference type="Pfam" id="PF02806">
    <property type="entry name" value="Alpha-amylase_C"/>
    <property type="match status" value="1"/>
</dbReference>
<dbReference type="SUPFAM" id="SSF51445">
    <property type="entry name" value="(Trans)glycosidases"/>
    <property type="match status" value="1"/>
</dbReference>
<dbReference type="SMR" id="A0A8K1XFR8"/>
<dbReference type="InterPro" id="IPR013780">
    <property type="entry name" value="Glyco_hydro_b"/>
</dbReference>
<dbReference type="PRINTS" id="PR00110">
    <property type="entry name" value="ALPHAAMYLASE"/>
</dbReference>
<evidence type="ECO:0000256" key="2">
    <source>
        <dbReference type="ARBA" id="ARBA00001913"/>
    </source>
</evidence>
<evidence type="ECO:0000256" key="3">
    <source>
        <dbReference type="ARBA" id="ARBA00001923"/>
    </source>
</evidence>
<keyword evidence="9" id="KW-0868">Chloride</keyword>
<name>A0A8K1XFR8_9BILA</name>
<evidence type="ECO:0000256" key="4">
    <source>
        <dbReference type="ARBA" id="ARBA00008061"/>
    </source>
</evidence>
<dbReference type="InterPro" id="IPR017853">
    <property type="entry name" value="GH"/>
</dbReference>
<dbReference type="SMART" id="SM00632">
    <property type="entry name" value="Aamy_C"/>
    <property type="match status" value="1"/>
</dbReference>
<evidence type="ECO:0000259" key="15">
    <source>
        <dbReference type="SMART" id="SM00642"/>
    </source>
</evidence>
<dbReference type="PANTHER" id="PTHR43447">
    <property type="entry name" value="ALPHA-AMYLASE"/>
    <property type="match status" value="1"/>
</dbReference>
<evidence type="ECO:0000256" key="10">
    <source>
        <dbReference type="ARBA" id="ARBA00023277"/>
    </source>
</evidence>
<dbReference type="AlphaFoldDB" id="A0A8K1XFR8"/>
<keyword evidence="8" id="KW-0106">Calcium</keyword>
<comment type="cofactor">
    <cofactor evidence="3">
        <name>chloride</name>
        <dbReference type="ChEBI" id="CHEBI:17996"/>
    </cofactor>
</comment>
<dbReference type="GO" id="GO:0046872">
    <property type="term" value="F:metal ion binding"/>
    <property type="evidence" value="ECO:0007669"/>
    <property type="project" value="UniProtKB-KW"/>
</dbReference>
<dbReference type="InterPro" id="IPR031319">
    <property type="entry name" value="A-amylase_C"/>
</dbReference>
<comment type="similarity">
    <text evidence="4 12">Belongs to the glycosyl hydrolase 13 family.</text>
</comment>
<comment type="cofactor">
    <cofactor evidence="2">
        <name>Ca(2+)</name>
        <dbReference type="ChEBI" id="CHEBI:29108"/>
    </cofactor>
</comment>
<evidence type="ECO:0000259" key="14">
    <source>
        <dbReference type="SMART" id="SM00632"/>
    </source>
</evidence>
<comment type="catalytic activity">
    <reaction evidence="1 13">
        <text>Endohydrolysis of (1-&gt;4)-alpha-D-glucosidic linkages in polysaccharides containing three or more (1-&gt;4)-alpha-linked D-glucose units.</text>
        <dbReference type="EC" id="3.2.1.1"/>
    </reaction>
</comment>
<evidence type="ECO:0000256" key="9">
    <source>
        <dbReference type="ARBA" id="ARBA00023214"/>
    </source>
</evidence>
<dbReference type="InterPro" id="IPR006046">
    <property type="entry name" value="Alpha_amylase"/>
</dbReference>
<organism evidence="16">
    <name type="scientific">Brachionus rotundiformis</name>
    <dbReference type="NCBI Taxonomy" id="96890"/>
    <lineage>
        <taxon>Eukaryota</taxon>
        <taxon>Metazoa</taxon>
        <taxon>Spiralia</taxon>
        <taxon>Gnathifera</taxon>
        <taxon>Rotifera</taxon>
        <taxon>Eurotatoria</taxon>
        <taxon>Monogononta</taxon>
        <taxon>Pseudotrocha</taxon>
        <taxon>Ploima</taxon>
        <taxon>Brachionidae</taxon>
        <taxon>Brachionus</taxon>
    </lineage>
</organism>
<reference evidence="16" key="1">
    <citation type="submission" date="2021-05" db="EMBL/GenBank/DDBJ databases">
        <authorList>
            <person name="Wang D."/>
            <person name="Handley S.A."/>
            <person name="Tahan S."/>
            <person name="Zhao G."/>
            <person name="Droit L."/>
            <person name="Gilbert M.H."/>
            <person name="Schiro F.R."/>
            <person name="Didier P.J."/>
            <person name="Si X."/>
            <person name="Paredes A."/>
            <person name="Virgin H.W."/>
            <person name="Bohm R.P."/>
            <person name="Mihindukulasuriya K.A."/>
        </authorList>
    </citation>
    <scope>NUCLEOTIDE SEQUENCE</scope>
</reference>
<keyword evidence="10 13" id="KW-0119">Carbohydrate metabolism</keyword>
<dbReference type="EC" id="3.2.1.1" evidence="5 13"/>
<proteinExistence type="evidence at transcript level"/>
<evidence type="ECO:0000313" key="16">
    <source>
        <dbReference type="EMBL" id="UHN91758.1"/>
    </source>
</evidence>
<protein>
    <recommendedName>
        <fullName evidence="5 13">Alpha-amylase</fullName>
        <ecNumber evidence="5 13">3.2.1.1</ecNumber>
    </recommendedName>
</protein>
<evidence type="ECO:0000256" key="11">
    <source>
        <dbReference type="ARBA" id="ARBA00023295"/>
    </source>
</evidence>
<evidence type="ECO:0000256" key="6">
    <source>
        <dbReference type="ARBA" id="ARBA00022723"/>
    </source>
</evidence>
<dbReference type="Pfam" id="PF00128">
    <property type="entry name" value="Alpha-amylase"/>
    <property type="match status" value="1"/>
</dbReference>
<evidence type="ECO:0000256" key="8">
    <source>
        <dbReference type="ARBA" id="ARBA00022837"/>
    </source>
</evidence>
<evidence type="ECO:0000256" key="13">
    <source>
        <dbReference type="RuleBase" id="RU361134"/>
    </source>
</evidence>
<accession>A0A8K1XFR8</accession>
<dbReference type="InterPro" id="IPR006047">
    <property type="entry name" value="GH13_cat_dom"/>
</dbReference>
<evidence type="ECO:0000256" key="7">
    <source>
        <dbReference type="ARBA" id="ARBA00022801"/>
    </source>
</evidence>
<keyword evidence="6" id="KW-0479">Metal-binding</keyword>
<dbReference type="SUPFAM" id="SSF51011">
    <property type="entry name" value="Glycosyl hydrolase domain"/>
    <property type="match status" value="1"/>
</dbReference>
<keyword evidence="7 13" id="KW-0378">Hydrolase</keyword>
<dbReference type="InterPro" id="IPR006048">
    <property type="entry name" value="A-amylase/branching_C"/>
</dbReference>
<evidence type="ECO:0000256" key="1">
    <source>
        <dbReference type="ARBA" id="ARBA00000548"/>
    </source>
</evidence>
<dbReference type="Gene3D" id="3.20.20.80">
    <property type="entry name" value="Glycosidases"/>
    <property type="match status" value="1"/>
</dbReference>
<sequence length="471" mass="53873">MVQLFEWKWSDIAAECERFLGPNGYGAVEVSPPNEHVLINEPFRPWWQRYQPISYKLISRSGNEQEFIEMVQRCNNAGVRIYVDAVISFFCPTPGNGTAGSYYDPVKKYYPSIPYGPDDFNDKKCKSLSGLIENNDDIEQVRNCKLLGLHDLDTSKEEVREKVSAYLNHLIEIGVAGFRLDGVKYIWPNDLESIYLKLNNVTKSIFGFNKRPFIYQDINDVNDNVIKSTDYTHLARVTEFKYAINLKEVVSKKTNRTMSELKNLEKLWSLVPDEDSLIFINNHNTQRGNDGIDPVITYKNPREYKIATAFMLAWPYGFAKVMSSYDFNDISIGPPADDYGNTRNVTITKNDGCGNGWACEHRWRQIVQMVKFRNLSIGYGVENWWDNKRNQIAFSRGNISFIAINNDIYDMNAELKTGLSPGKYCDIISGVKKNSLCTGLIITIDQNGTTRINISKEDQNPIIAINIESKL</sequence>
<dbReference type="Gene3D" id="2.60.40.1180">
    <property type="entry name" value="Golgi alpha-mannosidase II"/>
    <property type="match status" value="1"/>
</dbReference>
<dbReference type="EMBL" id="MZ292751">
    <property type="protein sequence ID" value="UHN91758.1"/>
    <property type="molecule type" value="mRNA"/>
</dbReference>
<feature type="domain" description="Glycosyl hydrolase family 13 catalytic" evidence="15">
    <location>
        <begin position="1"/>
        <end position="373"/>
    </location>
</feature>
<feature type="domain" description="Alpha-amylase C-terminal" evidence="14">
    <location>
        <begin position="382"/>
        <end position="470"/>
    </location>
</feature>
<evidence type="ECO:0000256" key="5">
    <source>
        <dbReference type="ARBA" id="ARBA00012595"/>
    </source>
</evidence>
<keyword evidence="11 13" id="KW-0326">Glycosidase</keyword>
<dbReference type="CDD" id="cd11317">
    <property type="entry name" value="AmyAc_bac_euk_AmyA"/>
    <property type="match status" value="1"/>
</dbReference>